<dbReference type="Proteomes" id="UP000465302">
    <property type="component" value="Unassembled WGS sequence"/>
</dbReference>
<dbReference type="Proteomes" id="UP000220914">
    <property type="component" value="Unassembled WGS sequence"/>
</dbReference>
<reference evidence="4 5" key="1">
    <citation type="submission" date="2017-10" db="EMBL/GenBank/DDBJ databases">
        <title>The new phylogeny of genus Mycobacterium.</title>
        <authorList>
            <person name="Tortoli E."/>
            <person name="Trovato A."/>
            <person name="Cirillo D.M."/>
        </authorList>
    </citation>
    <scope>NUCLEOTIDE SEQUENCE [LARGE SCALE GENOMIC DNA]</scope>
    <source>
        <strain evidence="4 5">CCUG37673</strain>
    </source>
</reference>
<proteinExistence type="predicted"/>
<evidence type="ECO:0000256" key="2">
    <source>
        <dbReference type="SAM" id="Phobius"/>
    </source>
</evidence>
<reference evidence="3" key="3">
    <citation type="submission" date="2020-02" db="EMBL/GenBank/DDBJ databases">
        <authorList>
            <person name="Matsumoto Y."/>
            <person name="Motooka D."/>
            <person name="Nakamura S."/>
        </authorList>
    </citation>
    <scope>NUCLEOTIDE SEQUENCE</scope>
    <source>
        <strain evidence="3">JCM 6377</strain>
    </source>
</reference>
<comment type="caution">
    <text evidence="4">The sequence shown here is derived from an EMBL/GenBank/DDBJ whole genome shotgun (WGS) entry which is preliminary data.</text>
</comment>
<keyword evidence="1" id="KW-0175">Coiled coil</keyword>
<dbReference type="EMBL" id="BLKS01000001">
    <property type="protein sequence ID" value="GFG54238.1"/>
    <property type="molecule type" value="Genomic_DNA"/>
</dbReference>
<evidence type="ECO:0000313" key="5">
    <source>
        <dbReference type="Proteomes" id="UP000220914"/>
    </source>
</evidence>
<evidence type="ECO:0000313" key="6">
    <source>
        <dbReference type="Proteomes" id="UP000465302"/>
    </source>
</evidence>
<keyword evidence="5" id="KW-1185">Reference proteome</keyword>
<reference evidence="3 6" key="2">
    <citation type="journal article" date="2019" name="Emerg. Microbes Infect.">
        <title>Comprehensive subspecies identification of 175 nontuberculous mycobacteria species based on 7547 genomic profiles.</title>
        <authorList>
            <person name="Matsumoto Y."/>
            <person name="Kinjo T."/>
            <person name="Motooka D."/>
            <person name="Nabeya D."/>
            <person name="Jung N."/>
            <person name="Uechi K."/>
            <person name="Horii T."/>
            <person name="Iida T."/>
            <person name="Fujita J."/>
            <person name="Nakamura S."/>
        </authorList>
    </citation>
    <scope>NUCLEOTIDE SEQUENCE [LARGE SCALE GENOMIC DNA]</scope>
    <source>
        <strain evidence="3 6">JCM 6377</strain>
    </source>
</reference>
<evidence type="ECO:0000313" key="4">
    <source>
        <dbReference type="EMBL" id="PEG35921.1"/>
    </source>
</evidence>
<feature type="transmembrane region" description="Helical" evidence="2">
    <location>
        <begin position="34"/>
        <end position="56"/>
    </location>
</feature>
<keyword evidence="2" id="KW-0472">Membrane</keyword>
<name>A0A2A7MX79_MYCAG</name>
<feature type="transmembrane region" description="Helical" evidence="2">
    <location>
        <begin position="9"/>
        <end position="28"/>
    </location>
</feature>
<dbReference type="RefSeq" id="WP_097941924.1">
    <property type="nucleotide sequence ID" value="NZ_BLKS01000001.1"/>
</dbReference>
<dbReference type="EMBL" id="PDCP01000039">
    <property type="protein sequence ID" value="PEG35921.1"/>
    <property type="molecule type" value="Genomic_DNA"/>
</dbReference>
<organism evidence="4 5">
    <name type="scientific">Mycolicibacterium agri</name>
    <name type="common">Mycobacterium agri</name>
    <dbReference type="NCBI Taxonomy" id="36811"/>
    <lineage>
        <taxon>Bacteria</taxon>
        <taxon>Bacillati</taxon>
        <taxon>Actinomycetota</taxon>
        <taxon>Actinomycetes</taxon>
        <taxon>Mycobacteriales</taxon>
        <taxon>Mycobacteriaceae</taxon>
        <taxon>Mycolicibacterium</taxon>
    </lineage>
</organism>
<accession>A0A2A7MX79</accession>
<dbReference type="AlphaFoldDB" id="A0A2A7MX79"/>
<sequence length="267" mass="29520">MSRQSSDDGIAKAIGGLIFFVIVLISVIPKEIWIAIGVAVGGALLIWFTAWAINAYSKHRAEVEARLAAEEKARAAAAKREREEKARREKQQRIATLGRENADLVESALAAVQQVRASEAARTGWLGDVDFTADIQEITAKFQKAHALRKLIRELSALDKPSPDDRKILAEARTTASSLELAAIERVELIGKCATEARLIDQSLREERRDAQTAEQRAELHAKLSAMLYGIEATPDTTPRDLAADVVMARVQAYRDIKDRIQQARDI</sequence>
<evidence type="ECO:0000256" key="1">
    <source>
        <dbReference type="SAM" id="Coils"/>
    </source>
</evidence>
<feature type="coiled-coil region" evidence="1">
    <location>
        <begin position="53"/>
        <end position="100"/>
    </location>
</feature>
<dbReference type="OrthoDB" id="4379311at2"/>
<keyword evidence="2" id="KW-0812">Transmembrane</keyword>
<gene>
    <name evidence="4" type="ORF">CQY20_20545</name>
    <name evidence="3" type="ORF">MAGR_56790</name>
</gene>
<evidence type="ECO:0000313" key="3">
    <source>
        <dbReference type="EMBL" id="GFG54238.1"/>
    </source>
</evidence>
<keyword evidence="2" id="KW-1133">Transmembrane helix</keyword>
<protein>
    <submittedName>
        <fullName evidence="4">Uncharacterized protein</fullName>
    </submittedName>
</protein>